<evidence type="ECO:0000313" key="12">
    <source>
        <dbReference type="Proteomes" id="UP000284742"/>
    </source>
</evidence>
<feature type="transmembrane region" description="Helical" evidence="8">
    <location>
        <begin position="115"/>
        <end position="133"/>
    </location>
</feature>
<keyword evidence="7 8" id="KW-0472">Membrane</keyword>
<evidence type="ECO:0000256" key="2">
    <source>
        <dbReference type="ARBA" id="ARBA00022654"/>
    </source>
</evidence>
<gene>
    <name evidence="10" type="ORF">DW860_15690</name>
    <name evidence="9" type="ORF">DWX53_11720</name>
</gene>
<dbReference type="GO" id="GO:0006508">
    <property type="term" value="P:proteolysis"/>
    <property type="evidence" value="ECO:0007669"/>
    <property type="project" value="UniProtKB-KW"/>
</dbReference>
<keyword evidence="4 8" id="KW-0812">Transmembrane</keyword>
<feature type="transmembrane region" description="Helical" evidence="8">
    <location>
        <begin position="145"/>
        <end position="163"/>
    </location>
</feature>
<evidence type="ECO:0000256" key="1">
    <source>
        <dbReference type="ARBA" id="ARBA00022475"/>
    </source>
</evidence>
<dbReference type="SMART" id="SM00793">
    <property type="entry name" value="AgrB"/>
    <property type="match status" value="1"/>
</dbReference>
<keyword evidence="6 8" id="KW-1133">Transmembrane helix</keyword>
<comment type="caution">
    <text evidence="10">The sequence shown here is derived from an EMBL/GenBank/DDBJ whole genome shotgun (WGS) entry which is preliminary data.</text>
</comment>
<keyword evidence="1" id="KW-1003">Cell membrane</keyword>
<evidence type="ECO:0000256" key="3">
    <source>
        <dbReference type="ARBA" id="ARBA00022670"/>
    </source>
</evidence>
<evidence type="ECO:0000256" key="6">
    <source>
        <dbReference type="ARBA" id="ARBA00022989"/>
    </source>
</evidence>
<evidence type="ECO:0000256" key="8">
    <source>
        <dbReference type="SAM" id="Phobius"/>
    </source>
</evidence>
<keyword evidence="2" id="KW-0673">Quorum sensing</keyword>
<sequence>MNKVIHMISYYAEWIVKKLVRENLIEEREKPIYQYGTEMLIVMILNFFSIFIIGFFSKNLISCILYILIFVTVRTQTGGYHAATYLRCWCLGCTVYLMILVLTEKSPLFLDDTKIIYTLPVIIIAISYHTYILCMLKNKESRKKICVCATARSIGWAGIAVWIQNVFRATMLVNVIIFTLLAILFFLVIEERRVIWKRRKKC</sequence>
<dbReference type="AlphaFoldDB" id="A0A413YGF5"/>
<name>A0A413YGF5_9FIRM</name>
<dbReference type="Proteomes" id="UP000283630">
    <property type="component" value="Unassembled WGS sequence"/>
</dbReference>
<dbReference type="Pfam" id="PF04647">
    <property type="entry name" value="AgrB"/>
    <property type="match status" value="1"/>
</dbReference>
<protein>
    <recommendedName>
        <fullName evidence="13">Accessory gene regulator protein</fullName>
    </recommendedName>
</protein>
<evidence type="ECO:0000313" key="10">
    <source>
        <dbReference type="EMBL" id="RHC02688.1"/>
    </source>
</evidence>
<proteinExistence type="predicted"/>
<keyword evidence="5" id="KW-0378">Hydrolase</keyword>
<dbReference type="GO" id="GO:0009372">
    <property type="term" value="P:quorum sensing"/>
    <property type="evidence" value="ECO:0007669"/>
    <property type="project" value="UniProtKB-KW"/>
</dbReference>
<keyword evidence="3" id="KW-0645">Protease</keyword>
<dbReference type="Proteomes" id="UP000284742">
    <property type="component" value="Unassembled WGS sequence"/>
</dbReference>
<organism evidence="10 12">
    <name type="scientific">Dorea formicigenerans</name>
    <dbReference type="NCBI Taxonomy" id="39486"/>
    <lineage>
        <taxon>Bacteria</taxon>
        <taxon>Bacillati</taxon>
        <taxon>Bacillota</taxon>
        <taxon>Clostridia</taxon>
        <taxon>Lachnospirales</taxon>
        <taxon>Lachnospiraceae</taxon>
        <taxon>Dorea</taxon>
    </lineage>
</organism>
<reference evidence="11 12" key="1">
    <citation type="submission" date="2018-08" db="EMBL/GenBank/DDBJ databases">
        <title>A genome reference for cultivated species of the human gut microbiota.</title>
        <authorList>
            <person name="Zou Y."/>
            <person name="Xue W."/>
            <person name="Luo G."/>
        </authorList>
    </citation>
    <scope>NUCLEOTIDE SEQUENCE [LARGE SCALE GENOMIC DNA]</scope>
    <source>
        <strain evidence="9 11">AF19-4AC</strain>
        <strain evidence="10 12">AM37-5</strain>
    </source>
</reference>
<dbReference type="EMBL" id="QRWH01000012">
    <property type="protein sequence ID" value="RGT07682.1"/>
    <property type="molecule type" value="Genomic_DNA"/>
</dbReference>
<accession>A0A413YGF5</accession>
<dbReference type="EMBL" id="QSHK01000018">
    <property type="protein sequence ID" value="RHC02688.1"/>
    <property type="molecule type" value="Genomic_DNA"/>
</dbReference>
<evidence type="ECO:0000313" key="11">
    <source>
        <dbReference type="Proteomes" id="UP000283630"/>
    </source>
</evidence>
<feature type="transmembrane region" description="Helical" evidence="8">
    <location>
        <begin position="169"/>
        <end position="189"/>
    </location>
</feature>
<dbReference type="GO" id="GO:0016020">
    <property type="term" value="C:membrane"/>
    <property type="evidence" value="ECO:0007669"/>
    <property type="project" value="InterPro"/>
</dbReference>
<evidence type="ECO:0000256" key="4">
    <source>
        <dbReference type="ARBA" id="ARBA00022692"/>
    </source>
</evidence>
<feature type="transmembrane region" description="Helical" evidence="8">
    <location>
        <begin position="85"/>
        <end position="103"/>
    </location>
</feature>
<evidence type="ECO:0008006" key="13">
    <source>
        <dbReference type="Google" id="ProtNLM"/>
    </source>
</evidence>
<evidence type="ECO:0000256" key="5">
    <source>
        <dbReference type="ARBA" id="ARBA00022801"/>
    </source>
</evidence>
<dbReference type="GO" id="GO:0008233">
    <property type="term" value="F:peptidase activity"/>
    <property type="evidence" value="ECO:0007669"/>
    <property type="project" value="UniProtKB-KW"/>
</dbReference>
<evidence type="ECO:0000313" key="9">
    <source>
        <dbReference type="EMBL" id="RGT07682.1"/>
    </source>
</evidence>
<evidence type="ECO:0000256" key="7">
    <source>
        <dbReference type="ARBA" id="ARBA00023136"/>
    </source>
</evidence>
<dbReference type="InterPro" id="IPR006741">
    <property type="entry name" value="AgrB"/>
</dbReference>
<feature type="transmembrane region" description="Helical" evidence="8">
    <location>
        <begin position="40"/>
        <end position="73"/>
    </location>
</feature>